<organism evidence="3 4">
    <name type="scientific">Lentinula raphanica</name>
    <dbReference type="NCBI Taxonomy" id="153919"/>
    <lineage>
        <taxon>Eukaryota</taxon>
        <taxon>Fungi</taxon>
        <taxon>Dikarya</taxon>
        <taxon>Basidiomycota</taxon>
        <taxon>Agaricomycotina</taxon>
        <taxon>Agaricomycetes</taxon>
        <taxon>Agaricomycetidae</taxon>
        <taxon>Agaricales</taxon>
        <taxon>Marasmiineae</taxon>
        <taxon>Omphalotaceae</taxon>
        <taxon>Lentinula</taxon>
    </lineage>
</organism>
<sequence length="578" mass="64795">MEPPPISINDLPNELLEKIFHAGVDIDRNERLPRSLISYCAVNSRWRAICLQSPELWTDIRIPMYHPRPECVIARVTTSLLRSRFCLLDVSLDITLAMRAVPVSANSAQDETVPHDVSRLMLPILEHTLALPHSTIPRIRRFHFTSEIPFISGDVLFICVRLSQFDAPQLTDISLRFAYIPTNSPNPPVVEMNRYSSLTIFRSVPKLRVQRLCGVDVHFPLRGLTTLEIADVRPDEVSLGYLARYSPALEELRLVRLHPMMNAVDLQSNSSQPRFSFPALRTLIVSFTPRTRFTPGTCALALLSSPNLQYLDIRGPSVPSDPATAFPNPSRLPNLHTLCLKDIVFTNPSQPQEVHHDPSFFLGLTSVRHLQLIDTPPQALFPNQFESKPKCLLQSRSSELKVPSTDGVMHPLFCANVLDHRVLLKQKGELSKLSFSFPPQSTPSTAGLGTTSESHTHTHWPNLHTLTLSTIRAQDVLWLCELVASRPGEIKTVYLSHTAKRHLAELVRIDSECTMTMTMRTRGEDGGGSDGGDGGEGEGEDDGKSDGKDGDMDDMDPVAWLERRVEVREYRCVKDRTF</sequence>
<proteinExistence type="predicted"/>
<evidence type="ECO:0000313" key="3">
    <source>
        <dbReference type="EMBL" id="KAJ3841429.1"/>
    </source>
</evidence>
<comment type="caution">
    <text evidence="3">The sequence shown here is derived from an EMBL/GenBank/DDBJ whole genome shotgun (WGS) entry which is preliminary data.</text>
</comment>
<feature type="compositionally biased region" description="Low complexity" evidence="1">
    <location>
        <begin position="435"/>
        <end position="445"/>
    </location>
</feature>
<accession>A0AA38PEH9</accession>
<dbReference type="Pfam" id="PF12937">
    <property type="entry name" value="F-box-like"/>
    <property type="match status" value="1"/>
</dbReference>
<dbReference type="AlphaFoldDB" id="A0AA38PEH9"/>
<evidence type="ECO:0000259" key="2">
    <source>
        <dbReference type="Pfam" id="PF12937"/>
    </source>
</evidence>
<feature type="region of interest" description="Disordered" evidence="1">
    <location>
        <begin position="435"/>
        <end position="454"/>
    </location>
</feature>
<feature type="domain" description="F-box" evidence="2">
    <location>
        <begin position="8"/>
        <end position="61"/>
    </location>
</feature>
<gene>
    <name evidence="3" type="ORF">F5878DRAFT_12108</name>
</gene>
<dbReference type="Gene3D" id="1.20.1280.50">
    <property type="match status" value="1"/>
</dbReference>
<evidence type="ECO:0000256" key="1">
    <source>
        <dbReference type="SAM" id="MobiDB-lite"/>
    </source>
</evidence>
<name>A0AA38PEH9_9AGAR</name>
<dbReference type="EMBL" id="MU806039">
    <property type="protein sequence ID" value="KAJ3841429.1"/>
    <property type="molecule type" value="Genomic_DNA"/>
</dbReference>
<dbReference type="Proteomes" id="UP001163846">
    <property type="component" value="Unassembled WGS sequence"/>
</dbReference>
<dbReference type="Gene3D" id="3.80.10.10">
    <property type="entry name" value="Ribonuclease Inhibitor"/>
    <property type="match status" value="1"/>
</dbReference>
<feature type="region of interest" description="Disordered" evidence="1">
    <location>
        <begin position="519"/>
        <end position="557"/>
    </location>
</feature>
<dbReference type="SUPFAM" id="SSF52047">
    <property type="entry name" value="RNI-like"/>
    <property type="match status" value="1"/>
</dbReference>
<evidence type="ECO:0000313" key="4">
    <source>
        <dbReference type="Proteomes" id="UP001163846"/>
    </source>
</evidence>
<keyword evidence="4" id="KW-1185">Reference proteome</keyword>
<dbReference type="InterPro" id="IPR001810">
    <property type="entry name" value="F-box_dom"/>
</dbReference>
<reference evidence="3" key="1">
    <citation type="submission" date="2022-08" db="EMBL/GenBank/DDBJ databases">
        <authorList>
            <consortium name="DOE Joint Genome Institute"/>
            <person name="Min B."/>
            <person name="Riley R."/>
            <person name="Sierra-Patev S."/>
            <person name="Naranjo-Ortiz M."/>
            <person name="Looney B."/>
            <person name="Konkel Z."/>
            <person name="Slot J.C."/>
            <person name="Sakamoto Y."/>
            <person name="Steenwyk J.L."/>
            <person name="Rokas A."/>
            <person name="Carro J."/>
            <person name="Camarero S."/>
            <person name="Ferreira P."/>
            <person name="Molpeceres G."/>
            <person name="Ruiz-Duenas F.J."/>
            <person name="Serrano A."/>
            <person name="Henrissat B."/>
            <person name="Drula E."/>
            <person name="Hughes K.W."/>
            <person name="Mata J.L."/>
            <person name="Ishikawa N.K."/>
            <person name="Vargas-Isla R."/>
            <person name="Ushijima S."/>
            <person name="Smith C.A."/>
            <person name="Ahrendt S."/>
            <person name="Andreopoulos W."/>
            <person name="He G."/>
            <person name="Labutti K."/>
            <person name="Lipzen A."/>
            <person name="Ng V."/>
            <person name="Sandor L."/>
            <person name="Barry K."/>
            <person name="Martinez A.T."/>
            <person name="Xiao Y."/>
            <person name="Gibbons J.G."/>
            <person name="Terashima K."/>
            <person name="Hibbett D.S."/>
            <person name="Grigoriev I.V."/>
        </authorList>
    </citation>
    <scope>NUCLEOTIDE SEQUENCE</scope>
    <source>
        <strain evidence="3">TFB9207</strain>
    </source>
</reference>
<dbReference type="InterPro" id="IPR032675">
    <property type="entry name" value="LRR_dom_sf"/>
</dbReference>
<protein>
    <recommendedName>
        <fullName evidence="2">F-box domain-containing protein</fullName>
    </recommendedName>
</protein>